<sequence length="62" mass="7848">MTPQELFDAFICTMQELKELKQQAMIAKNYKEKRKLLRKQKELWHLQFWRYKLFQRSVYYDS</sequence>
<keyword evidence="2" id="KW-1185">Reference proteome</keyword>
<organism evidence="1 2">
    <name type="scientific">Pelotomaculum isophthalicicum JI</name>
    <dbReference type="NCBI Taxonomy" id="947010"/>
    <lineage>
        <taxon>Bacteria</taxon>
        <taxon>Bacillati</taxon>
        <taxon>Bacillota</taxon>
        <taxon>Clostridia</taxon>
        <taxon>Eubacteriales</taxon>
        <taxon>Desulfotomaculaceae</taxon>
        <taxon>Pelotomaculum</taxon>
    </lineage>
</organism>
<accession>A0A9X4JW55</accession>
<protein>
    <submittedName>
        <fullName evidence="1">Uncharacterized protein</fullName>
    </submittedName>
</protein>
<name>A0A9X4JW55_9FIRM</name>
<evidence type="ECO:0000313" key="1">
    <source>
        <dbReference type="EMBL" id="MDF9409536.1"/>
    </source>
</evidence>
<dbReference type="Proteomes" id="UP001154312">
    <property type="component" value="Unassembled WGS sequence"/>
</dbReference>
<gene>
    <name evidence="1" type="ORF">L7E55_14415</name>
</gene>
<dbReference type="RefSeq" id="WP_277445011.1">
    <property type="nucleotide sequence ID" value="NZ_JAKOAV010000033.1"/>
</dbReference>
<reference evidence="1" key="1">
    <citation type="submission" date="2022-02" db="EMBL/GenBank/DDBJ databases">
        <authorList>
            <person name="Leng L."/>
        </authorList>
    </citation>
    <scope>NUCLEOTIDE SEQUENCE</scope>
    <source>
        <strain evidence="1">JI</strain>
    </source>
</reference>
<proteinExistence type="predicted"/>
<comment type="caution">
    <text evidence="1">The sequence shown here is derived from an EMBL/GenBank/DDBJ whole genome shotgun (WGS) entry which is preliminary data.</text>
</comment>
<evidence type="ECO:0000313" key="2">
    <source>
        <dbReference type="Proteomes" id="UP001154312"/>
    </source>
</evidence>
<dbReference type="EMBL" id="JAKOAV010000033">
    <property type="protein sequence ID" value="MDF9409536.1"/>
    <property type="molecule type" value="Genomic_DNA"/>
</dbReference>
<dbReference type="AlphaFoldDB" id="A0A9X4JW55"/>